<protein>
    <submittedName>
        <fullName evidence="2">Uncharacterized protein</fullName>
    </submittedName>
</protein>
<keyword evidence="3" id="KW-1185">Reference proteome</keyword>
<reference evidence="2 3" key="1">
    <citation type="submission" date="2015-08" db="EMBL/GenBank/DDBJ databases">
        <title>Next Generation Sequencing and Analysis of the Genome of Puccinia sorghi L Schw, the Causal Agent of Maize Common Rust.</title>
        <authorList>
            <person name="Rochi L."/>
            <person name="Burguener G."/>
            <person name="Darino M."/>
            <person name="Turjanski A."/>
            <person name="Kreff E."/>
            <person name="Dieguez M.J."/>
            <person name="Sacco F."/>
        </authorList>
    </citation>
    <scope>NUCLEOTIDE SEQUENCE [LARGE SCALE GENOMIC DNA]</scope>
    <source>
        <strain evidence="2 3">RO10H11247</strain>
    </source>
</reference>
<keyword evidence="1" id="KW-0472">Membrane</keyword>
<sequence length="1017" mass="115215">MIGSPPSFSTPPLESIHWSTCLSPQNSLITAAISLPVLSPLKNQCTVILSMNKNSIYNISSESQGHTPTFPINTPQHTPVLLKKLGAHCRVFIGKIEVAVQKKKEIIFRTFFGLRHLFFLVTENLWAERQWWREVVKQIERAVEAFREFGVLEQALEEGVQGFWDWRAGGLAARPMKGQCSGEDAGVNAMWVVGRGEGNFLSIYLYIYLHRQSLDIKNVSKLQITQQRIFRISFQVSSSKGLCKGVSNIRVKIYTYSFIHVFCSLTKRQLQVSEVAVADDMEGIFRAFFRLRGLILLFSVVDKVQVGWLWQGGENQRRFSQIIGIAGFRVWVAGLRLDEGAGETESGWCCREWNSMTAGWGNAGNAGNAGSREEQGVWNFGEEEGSKSTNHSRQNNQNHLARLLVILVFDSCVSGARCQDFCFIGENVCRNLVVVIRGFWGLEWAFEESWVDKGCCGGNMDRTEESQRFRIGKGVLSSKAGAGETELGWCGVEINECGARINGMWVVGRSAGRRYISYHHPMNQYLKSKRRIQEKNSLQGNQGRTFRISFLVAHQQRDLKGKETKESHIYRKSTFSSQLRGFYFQTVLQNLGIFHSSSKLCILKDAFWRIHQVKIPGTSLSNAIMYILQIFGSSHVVRWLHESHIYTAKQHGKLMHNSRISLFDPSAAIPMKLRLPKNRCLLRPCSEIFSPLVQTSPVTHLNQTQGVTQGLNPAASLCGGIVCLCCLLFLVSSSSFKTCQSFRYFISLCFLSIVYFVSMCLLLKFNLYFLLSFFSVCFLTCIFSFIFCDMYVSLMFLFLSFLLFFSFLFLFLFFSYCNEHPFTNELISNSAALAPIVELKTGCFLQVFLDMFKVYSKLIGIQWGLEVQNGSQKASLYSTLLRGNTAVKISCSPLICQQNEINLVNPIGGIKYDQIYHYLHGRGIGTRRAKGKKYGSGEVEDVVSEGYIRMGGVRDKHLEEDFEEVKKGKQKVLVEINFIGKVWWLERVDLFSALLQNINHCLIILGELRLLEGDSLP</sequence>
<keyword evidence="1" id="KW-1133">Transmembrane helix</keyword>
<comment type="caution">
    <text evidence="2">The sequence shown here is derived from an EMBL/GenBank/DDBJ whole genome shotgun (WGS) entry which is preliminary data.</text>
</comment>
<proteinExistence type="predicted"/>
<organism evidence="2 3">
    <name type="scientific">Puccinia sorghi</name>
    <dbReference type="NCBI Taxonomy" id="27349"/>
    <lineage>
        <taxon>Eukaryota</taxon>
        <taxon>Fungi</taxon>
        <taxon>Dikarya</taxon>
        <taxon>Basidiomycota</taxon>
        <taxon>Pucciniomycotina</taxon>
        <taxon>Pucciniomycetes</taxon>
        <taxon>Pucciniales</taxon>
        <taxon>Pucciniaceae</taxon>
        <taxon>Puccinia</taxon>
    </lineage>
</organism>
<dbReference type="EMBL" id="LAVV01006675">
    <property type="protein sequence ID" value="KNZ58822.1"/>
    <property type="molecule type" value="Genomic_DNA"/>
</dbReference>
<name>A0A0L6VE24_9BASI</name>
<dbReference type="Proteomes" id="UP000037035">
    <property type="component" value="Unassembled WGS sequence"/>
</dbReference>
<feature type="transmembrane region" description="Helical" evidence="1">
    <location>
        <begin position="767"/>
        <end position="787"/>
    </location>
</feature>
<evidence type="ECO:0000313" key="3">
    <source>
        <dbReference type="Proteomes" id="UP000037035"/>
    </source>
</evidence>
<accession>A0A0L6VE24</accession>
<feature type="transmembrane region" description="Helical" evidence="1">
    <location>
        <begin position="794"/>
        <end position="816"/>
    </location>
</feature>
<evidence type="ECO:0000256" key="1">
    <source>
        <dbReference type="SAM" id="Phobius"/>
    </source>
</evidence>
<evidence type="ECO:0000313" key="2">
    <source>
        <dbReference type="EMBL" id="KNZ58822.1"/>
    </source>
</evidence>
<keyword evidence="1" id="KW-0812">Transmembrane</keyword>
<feature type="transmembrane region" description="Helical" evidence="1">
    <location>
        <begin position="742"/>
        <end position="761"/>
    </location>
</feature>
<gene>
    <name evidence="2" type="ORF">VP01_1854g1</name>
</gene>
<dbReference type="VEuPathDB" id="FungiDB:VP01_1854g1"/>
<feature type="transmembrane region" description="Helical" evidence="1">
    <location>
        <begin position="710"/>
        <end position="730"/>
    </location>
</feature>
<dbReference type="AlphaFoldDB" id="A0A0L6VE24"/>